<dbReference type="EMBL" id="RHFK02000014">
    <property type="protein sequence ID" value="TWW65762.1"/>
    <property type="molecule type" value="Genomic_DNA"/>
</dbReference>
<dbReference type="Proteomes" id="UP000324091">
    <property type="component" value="Chromosome 21"/>
</dbReference>
<protein>
    <submittedName>
        <fullName evidence="1">Uncharacterized protein</fullName>
    </submittedName>
</protein>
<reference evidence="1 2" key="1">
    <citation type="submission" date="2019-04" db="EMBL/GenBank/DDBJ databases">
        <title>Chromosome genome assembly for Takifugu flavidus.</title>
        <authorList>
            <person name="Xiao S."/>
        </authorList>
    </citation>
    <scope>NUCLEOTIDE SEQUENCE [LARGE SCALE GENOMIC DNA]</scope>
    <source>
        <strain evidence="1">HTHZ2018</strain>
        <tissue evidence="1">Muscle</tissue>
    </source>
</reference>
<name>A0A5C6NE64_9TELE</name>
<organism evidence="1 2">
    <name type="scientific">Takifugu flavidus</name>
    <name type="common">sansaifugu</name>
    <dbReference type="NCBI Taxonomy" id="433684"/>
    <lineage>
        <taxon>Eukaryota</taxon>
        <taxon>Metazoa</taxon>
        <taxon>Chordata</taxon>
        <taxon>Craniata</taxon>
        <taxon>Vertebrata</taxon>
        <taxon>Euteleostomi</taxon>
        <taxon>Actinopterygii</taxon>
        <taxon>Neopterygii</taxon>
        <taxon>Teleostei</taxon>
        <taxon>Neoteleostei</taxon>
        <taxon>Acanthomorphata</taxon>
        <taxon>Eupercaria</taxon>
        <taxon>Tetraodontiformes</taxon>
        <taxon>Tetradontoidea</taxon>
        <taxon>Tetraodontidae</taxon>
        <taxon>Takifugu</taxon>
    </lineage>
</organism>
<proteinExistence type="predicted"/>
<comment type="caution">
    <text evidence="1">The sequence shown here is derived from an EMBL/GenBank/DDBJ whole genome shotgun (WGS) entry which is preliminary data.</text>
</comment>
<dbReference type="AlphaFoldDB" id="A0A5C6NE64"/>
<sequence length="86" mass="9538">MSNKADMSGAGGGRGVLGVLEEIVEIMLVEVVVQVNVMVMEVVLWLWTAGGASKARGFDQRRFLDAIPLKRFQRHGEEENVFLSFD</sequence>
<evidence type="ECO:0000313" key="2">
    <source>
        <dbReference type="Proteomes" id="UP000324091"/>
    </source>
</evidence>
<keyword evidence="2" id="KW-1185">Reference proteome</keyword>
<evidence type="ECO:0000313" key="1">
    <source>
        <dbReference type="EMBL" id="TWW65762.1"/>
    </source>
</evidence>
<accession>A0A5C6NE64</accession>
<gene>
    <name evidence="1" type="ORF">D4764_21G0006620</name>
</gene>